<dbReference type="Pfam" id="PF02631">
    <property type="entry name" value="RecX_HTH2"/>
    <property type="match status" value="1"/>
</dbReference>
<proteinExistence type="inferred from homology"/>
<dbReference type="AlphaFoldDB" id="A0A8T4HCA4"/>
<dbReference type="PANTHER" id="PTHR33602">
    <property type="entry name" value="REGULATORY PROTEIN RECX FAMILY PROTEIN"/>
    <property type="match status" value="1"/>
</dbReference>
<dbReference type="Proteomes" id="UP000679691">
    <property type="component" value="Unassembled WGS sequence"/>
</dbReference>
<evidence type="ECO:0000259" key="7">
    <source>
        <dbReference type="Pfam" id="PF21982"/>
    </source>
</evidence>
<feature type="domain" description="RecX third three-helical" evidence="6">
    <location>
        <begin position="112"/>
        <end position="154"/>
    </location>
</feature>
<evidence type="ECO:0000256" key="3">
    <source>
        <dbReference type="ARBA" id="ARBA00018111"/>
    </source>
</evidence>
<evidence type="ECO:0000313" key="9">
    <source>
        <dbReference type="Proteomes" id="UP000679691"/>
    </source>
</evidence>
<feature type="domain" description="RecX second three-helical" evidence="5">
    <location>
        <begin position="63"/>
        <end position="104"/>
    </location>
</feature>
<reference evidence="8" key="1">
    <citation type="submission" date="2021-03" db="EMBL/GenBank/DDBJ databases">
        <authorList>
            <person name="Lu T."/>
            <person name="Wang Q."/>
            <person name="Han X."/>
        </authorList>
    </citation>
    <scope>NUCLEOTIDE SEQUENCE</scope>
    <source>
        <strain evidence="8">WQ 2009</strain>
    </source>
</reference>
<feature type="domain" description="RecX first three-helical" evidence="7">
    <location>
        <begin position="17"/>
        <end position="56"/>
    </location>
</feature>
<evidence type="ECO:0000256" key="1">
    <source>
        <dbReference type="ARBA" id="ARBA00004496"/>
    </source>
</evidence>
<keyword evidence="9" id="KW-1185">Reference proteome</keyword>
<evidence type="ECO:0000313" key="8">
    <source>
        <dbReference type="EMBL" id="MBP3944073.1"/>
    </source>
</evidence>
<dbReference type="GO" id="GO:0006282">
    <property type="term" value="P:regulation of DNA repair"/>
    <property type="evidence" value="ECO:0007669"/>
    <property type="project" value="InterPro"/>
</dbReference>
<keyword evidence="4" id="KW-0963">Cytoplasm</keyword>
<comment type="similarity">
    <text evidence="2">Belongs to the RecX family.</text>
</comment>
<evidence type="ECO:0000259" key="6">
    <source>
        <dbReference type="Pfam" id="PF21981"/>
    </source>
</evidence>
<dbReference type="Pfam" id="PF21982">
    <property type="entry name" value="RecX_HTH1"/>
    <property type="match status" value="1"/>
</dbReference>
<evidence type="ECO:0000256" key="2">
    <source>
        <dbReference type="ARBA" id="ARBA00009695"/>
    </source>
</evidence>
<protein>
    <recommendedName>
        <fullName evidence="3">Regulatory protein RecX</fullName>
    </recommendedName>
</protein>
<dbReference type="PANTHER" id="PTHR33602:SF1">
    <property type="entry name" value="REGULATORY PROTEIN RECX FAMILY PROTEIN"/>
    <property type="match status" value="1"/>
</dbReference>
<dbReference type="EMBL" id="JAGKSB010000013">
    <property type="protein sequence ID" value="MBP3944073.1"/>
    <property type="molecule type" value="Genomic_DNA"/>
</dbReference>
<dbReference type="GO" id="GO:0005737">
    <property type="term" value="C:cytoplasm"/>
    <property type="evidence" value="ECO:0007669"/>
    <property type="project" value="UniProtKB-SubCell"/>
</dbReference>
<evidence type="ECO:0000259" key="5">
    <source>
        <dbReference type="Pfam" id="PF02631"/>
    </source>
</evidence>
<comment type="subcellular location">
    <subcellularLocation>
        <location evidence="1">Cytoplasm</location>
    </subcellularLocation>
</comment>
<name>A0A8T4HCA4_9SPHI</name>
<evidence type="ECO:0000256" key="4">
    <source>
        <dbReference type="ARBA" id="ARBA00022490"/>
    </source>
</evidence>
<organism evidence="8 9">
    <name type="scientific">Rhinopithecimicrobium faecis</name>
    <dbReference type="NCBI Taxonomy" id="2820698"/>
    <lineage>
        <taxon>Bacteria</taxon>
        <taxon>Pseudomonadati</taxon>
        <taxon>Bacteroidota</taxon>
        <taxon>Sphingobacteriia</taxon>
        <taxon>Sphingobacteriales</taxon>
        <taxon>Sphingobacteriaceae</taxon>
        <taxon>Rhinopithecimicrobium</taxon>
    </lineage>
</organism>
<comment type="caution">
    <text evidence="8">The sequence shown here is derived from an EMBL/GenBank/DDBJ whole genome shotgun (WGS) entry which is preliminary data.</text>
</comment>
<dbReference type="InterPro" id="IPR053924">
    <property type="entry name" value="RecX_HTH_2nd"/>
</dbReference>
<sequence length="160" mass="18611">MYDEEKPFKKILTPLQAKLKAESFCAYQERSQQEIRDKLYSWGLHEADVENVICELISDNFLSEERFAMAYASGKFKLKGWGKQKIKQGLKFKKVSPVLIKQALAAIEYDAYSEKLMEILKKKDSLLKEKDPYIRKNKLLQYALGKGYESAEILSLLKEM</sequence>
<dbReference type="Pfam" id="PF21981">
    <property type="entry name" value="RecX_HTH3"/>
    <property type="match status" value="1"/>
</dbReference>
<dbReference type="InterPro" id="IPR053925">
    <property type="entry name" value="RecX_HTH_3rd"/>
</dbReference>
<gene>
    <name evidence="8" type="ORF">J5U18_10965</name>
</gene>
<dbReference type="InterPro" id="IPR053926">
    <property type="entry name" value="RecX_HTH_1st"/>
</dbReference>
<dbReference type="Gene3D" id="1.10.10.10">
    <property type="entry name" value="Winged helix-like DNA-binding domain superfamily/Winged helix DNA-binding domain"/>
    <property type="match status" value="2"/>
</dbReference>
<accession>A0A8T4HCA4</accession>
<dbReference type="InterPro" id="IPR036388">
    <property type="entry name" value="WH-like_DNA-bd_sf"/>
</dbReference>
<dbReference type="InterPro" id="IPR003783">
    <property type="entry name" value="Regulatory_RecX"/>
</dbReference>
<dbReference type="RefSeq" id="WP_353547578.1">
    <property type="nucleotide sequence ID" value="NZ_JAGKSB010000013.1"/>
</dbReference>